<proteinExistence type="inferred from homology"/>
<feature type="transmembrane region" description="Helical" evidence="9">
    <location>
        <begin position="487"/>
        <end position="503"/>
    </location>
</feature>
<feature type="transmembrane region" description="Helical" evidence="9">
    <location>
        <begin position="221"/>
        <end position="242"/>
    </location>
</feature>
<evidence type="ECO:0000256" key="7">
    <source>
        <dbReference type="ARBA" id="ARBA00022989"/>
    </source>
</evidence>
<dbReference type="NCBIfam" id="TIGR00728">
    <property type="entry name" value="OPT_sfam"/>
    <property type="match status" value="1"/>
</dbReference>
<dbReference type="GO" id="GO:0016020">
    <property type="term" value="C:membrane"/>
    <property type="evidence" value="ECO:0007669"/>
    <property type="project" value="UniProtKB-SubCell"/>
</dbReference>
<dbReference type="RefSeq" id="XP_039125641.1">
    <property type="nucleotide sequence ID" value="XM_039269707.1"/>
</dbReference>
<feature type="transmembrane region" description="Helical" evidence="9">
    <location>
        <begin position="192"/>
        <end position="209"/>
    </location>
</feature>
<feature type="transmembrane region" description="Helical" evidence="9">
    <location>
        <begin position="694"/>
        <end position="715"/>
    </location>
</feature>
<keyword evidence="5" id="KW-0571">Peptide transport</keyword>
<evidence type="ECO:0000256" key="8">
    <source>
        <dbReference type="ARBA" id="ARBA00023136"/>
    </source>
</evidence>
<feature type="transmembrane region" description="Helical" evidence="9">
    <location>
        <begin position="432"/>
        <end position="449"/>
    </location>
</feature>
<feature type="transmembrane region" description="Helical" evidence="9">
    <location>
        <begin position="544"/>
        <end position="566"/>
    </location>
</feature>
<evidence type="ECO:0000313" key="10">
    <source>
        <dbReference type="Proteomes" id="UP001515500"/>
    </source>
</evidence>
<feature type="transmembrane region" description="Helical" evidence="9">
    <location>
        <begin position="163"/>
        <end position="180"/>
    </location>
</feature>
<dbReference type="GO" id="GO:0035673">
    <property type="term" value="F:oligopeptide transmembrane transporter activity"/>
    <property type="evidence" value="ECO:0007669"/>
    <property type="project" value="InterPro"/>
</dbReference>
<keyword evidence="10" id="KW-1185">Reference proteome</keyword>
<keyword evidence="4 9" id="KW-0812">Transmembrane</keyword>
<feature type="transmembrane region" description="Helical" evidence="9">
    <location>
        <begin position="665"/>
        <end position="682"/>
    </location>
</feature>
<feature type="transmembrane region" description="Helical" evidence="9">
    <location>
        <begin position="130"/>
        <end position="151"/>
    </location>
</feature>
<feature type="transmembrane region" description="Helical" evidence="9">
    <location>
        <begin position="617"/>
        <end position="635"/>
    </location>
</feature>
<keyword evidence="7 9" id="KW-1133">Transmembrane helix</keyword>
<evidence type="ECO:0000256" key="1">
    <source>
        <dbReference type="ARBA" id="ARBA00004141"/>
    </source>
</evidence>
<dbReference type="InterPro" id="IPR004648">
    <property type="entry name" value="Oligpept_transpt"/>
</dbReference>
<evidence type="ECO:0000256" key="3">
    <source>
        <dbReference type="ARBA" id="ARBA00022448"/>
    </source>
</evidence>
<dbReference type="GO" id="GO:0015031">
    <property type="term" value="P:protein transport"/>
    <property type="evidence" value="ECO:0007669"/>
    <property type="project" value="UniProtKB-KW"/>
</dbReference>
<sequence>MGDSTKDGLHSIELSEFTKEPPSVKIIEEVNDSPIEEVRLIVPITDDPNIPCLTFRTWVIGLTSCMLLAFVNQFFSYRQNPIGVSSVCIQLVSLPIGKLMAATLPTKLIRVPLTNWSFSLNPGPFSLKEHVLITLFAGAGYGGFALDIVTLMKAFYHRRLNPIAAMLLAQTTQLLGYGFAGMFRKLLVDSPYMWWPGNLVGVSLFRALNEDEKRPKGHLSRLQFFIVVLVSSFAYYIVPGYFFPSISALSFVCWIWKNSVTAQQIGSGFSGFGIGSFGLDWTTVSGFLGSPLANPAFSIFNTMAGFVLVVYVLVPIAYYTNAYNAKRYPIFTSNVYDSAGNQYNITRILDDKTFTIDYAAYDSYDRMNVSMFFAYRYGFAFASLMSSLTHVVLFYGSTILDLWRKASVTAEDKFLDVHGRIMKRNYEPVPQWWFATILVISLCLSFFTCQGFNGQLQLPYWGIILACAMALFFLFPVAVLVATTNQGAGIGVITEMIFGYLYPGRPLANMVFRCYGVTGMGQALWFISDFKLGHYMKIPPKSMFIMQLAGTIAASTVSFATAWWILTNIENICHANLLPAGSPWTCPGEDVSYNITIIWGVVGPNRIFGSRGLYTKMNWFFLIGLLAPVPVWLLARAFPKKKWIPLINMPVIFGSIMAMPAAKSVHYITWCIVGIFFNYFVYRRYKNWWARHTYVLSAGLDAGVAFMGVIAFFALQNYEIYGVNWWGQQSNDHCPLAACPTAPGIVKEGCPTF</sequence>
<name>A0AB40BGC3_DIOCR</name>
<gene>
    <name evidence="11" type="primary">LOC120261723</name>
</gene>
<dbReference type="Pfam" id="PF03169">
    <property type="entry name" value="OPT"/>
    <property type="match status" value="1"/>
</dbReference>
<evidence type="ECO:0000256" key="4">
    <source>
        <dbReference type="ARBA" id="ARBA00022692"/>
    </source>
</evidence>
<feature type="transmembrane region" description="Helical" evidence="9">
    <location>
        <begin position="461"/>
        <end position="481"/>
    </location>
</feature>
<dbReference type="GeneID" id="120261723"/>
<accession>A0AB40BGC3</accession>
<dbReference type="Proteomes" id="UP001515500">
    <property type="component" value="Chromosome 5"/>
</dbReference>
<feature type="transmembrane region" description="Helical" evidence="9">
    <location>
        <begin position="87"/>
        <end position="110"/>
    </location>
</feature>
<dbReference type="InterPro" id="IPR004813">
    <property type="entry name" value="OPT"/>
</dbReference>
<dbReference type="AlphaFoldDB" id="A0AB40BGC3"/>
<keyword evidence="8 9" id="KW-0472">Membrane</keyword>
<evidence type="ECO:0000256" key="5">
    <source>
        <dbReference type="ARBA" id="ARBA00022856"/>
    </source>
</evidence>
<evidence type="ECO:0000256" key="9">
    <source>
        <dbReference type="SAM" id="Phobius"/>
    </source>
</evidence>
<organism evidence="10 11">
    <name type="scientific">Dioscorea cayennensis subsp. rotundata</name>
    <name type="common">White Guinea yam</name>
    <name type="synonym">Dioscorea rotundata</name>
    <dbReference type="NCBI Taxonomy" id="55577"/>
    <lineage>
        <taxon>Eukaryota</taxon>
        <taxon>Viridiplantae</taxon>
        <taxon>Streptophyta</taxon>
        <taxon>Embryophyta</taxon>
        <taxon>Tracheophyta</taxon>
        <taxon>Spermatophyta</taxon>
        <taxon>Magnoliopsida</taxon>
        <taxon>Liliopsida</taxon>
        <taxon>Dioscoreales</taxon>
        <taxon>Dioscoreaceae</taxon>
        <taxon>Dioscorea</taxon>
    </lineage>
</organism>
<keyword evidence="6" id="KW-0653">Protein transport</keyword>
<feature type="transmembrane region" description="Helical" evidence="9">
    <location>
        <begin position="374"/>
        <end position="395"/>
    </location>
</feature>
<dbReference type="NCBIfam" id="TIGR00727">
    <property type="entry name" value="ISP4_OPT"/>
    <property type="match status" value="1"/>
</dbReference>
<comment type="similarity">
    <text evidence="2">Belongs to the oligopeptide OPT transporter (TC 2.A.67.1) family.</text>
</comment>
<evidence type="ECO:0000313" key="11">
    <source>
        <dbReference type="RefSeq" id="XP_039125641.1"/>
    </source>
</evidence>
<feature type="transmembrane region" description="Helical" evidence="9">
    <location>
        <begin position="296"/>
        <end position="319"/>
    </location>
</feature>
<feature type="transmembrane region" description="Helical" evidence="9">
    <location>
        <begin position="55"/>
        <end position="75"/>
    </location>
</feature>
<dbReference type="PANTHER" id="PTHR22601">
    <property type="entry name" value="ISP4 LIKE PROTEIN"/>
    <property type="match status" value="1"/>
</dbReference>
<reference evidence="11" key="1">
    <citation type="submission" date="2025-08" db="UniProtKB">
        <authorList>
            <consortium name="RefSeq"/>
        </authorList>
    </citation>
    <scope>IDENTIFICATION</scope>
</reference>
<keyword evidence="3" id="KW-0813">Transport</keyword>
<evidence type="ECO:0000256" key="2">
    <source>
        <dbReference type="ARBA" id="ARBA00005484"/>
    </source>
</evidence>
<evidence type="ECO:0000256" key="6">
    <source>
        <dbReference type="ARBA" id="ARBA00022927"/>
    </source>
</evidence>
<protein>
    <submittedName>
        <fullName evidence="11">Oligopeptide transporter 1-like</fullName>
    </submittedName>
</protein>
<comment type="subcellular location">
    <subcellularLocation>
        <location evidence="1">Membrane</location>
        <topology evidence="1">Multi-pass membrane protein</topology>
    </subcellularLocation>
</comment>